<sequence>MYNLPHVPSGSQPFYPPLPAQFLNQLSSQTHLNQLAFNAMSGSAIPAGTSLPNIPDFPVGIVGDGAGVPGAGALPVLNVNGLPVLGGVDGLPVSGPMPQGPLPPLDLNSPEIFRQSIELAKEQVARVEMLTRNVISGIERAYEPGIRPSQTALDYAELQVALHTLSDFLRQSGVGALPIVTSTDAIMTPSVEEATKAAQADYERKQRIHDNAAIVAGLLALNSNN</sequence>
<name>A0A166FAF8_9AGAM</name>
<proteinExistence type="predicted"/>
<dbReference type="Proteomes" id="UP000076798">
    <property type="component" value="Unassembled WGS sequence"/>
</dbReference>
<dbReference type="AlphaFoldDB" id="A0A166FAF8"/>
<dbReference type="OrthoDB" id="3203574at2759"/>
<organism evidence="1 2">
    <name type="scientific">Sistotremastrum suecicum HHB10207 ss-3</name>
    <dbReference type="NCBI Taxonomy" id="1314776"/>
    <lineage>
        <taxon>Eukaryota</taxon>
        <taxon>Fungi</taxon>
        <taxon>Dikarya</taxon>
        <taxon>Basidiomycota</taxon>
        <taxon>Agaricomycotina</taxon>
        <taxon>Agaricomycetes</taxon>
        <taxon>Sistotremastrales</taxon>
        <taxon>Sistotremastraceae</taxon>
        <taxon>Sistotremastrum</taxon>
    </lineage>
</organism>
<evidence type="ECO:0000313" key="1">
    <source>
        <dbReference type="EMBL" id="KZT40449.1"/>
    </source>
</evidence>
<keyword evidence="2" id="KW-1185">Reference proteome</keyword>
<evidence type="ECO:0000313" key="2">
    <source>
        <dbReference type="Proteomes" id="UP000076798"/>
    </source>
</evidence>
<protein>
    <submittedName>
        <fullName evidence="1">Uncharacterized protein</fullName>
    </submittedName>
</protein>
<dbReference type="EMBL" id="KV428032">
    <property type="protein sequence ID" value="KZT40449.1"/>
    <property type="molecule type" value="Genomic_DNA"/>
</dbReference>
<reference evidence="1 2" key="1">
    <citation type="journal article" date="2016" name="Mol. Biol. Evol.">
        <title>Comparative Genomics of Early-Diverging Mushroom-Forming Fungi Provides Insights into the Origins of Lignocellulose Decay Capabilities.</title>
        <authorList>
            <person name="Nagy L.G."/>
            <person name="Riley R."/>
            <person name="Tritt A."/>
            <person name="Adam C."/>
            <person name="Daum C."/>
            <person name="Floudas D."/>
            <person name="Sun H."/>
            <person name="Yadav J.S."/>
            <person name="Pangilinan J."/>
            <person name="Larsson K.H."/>
            <person name="Matsuura K."/>
            <person name="Barry K."/>
            <person name="Labutti K."/>
            <person name="Kuo R."/>
            <person name="Ohm R.A."/>
            <person name="Bhattacharya S.S."/>
            <person name="Shirouzu T."/>
            <person name="Yoshinaga Y."/>
            <person name="Martin F.M."/>
            <person name="Grigoriev I.V."/>
            <person name="Hibbett D.S."/>
        </authorList>
    </citation>
    <scope>NUCLEOTIDE SEQUENCE [LARGE SCALE GENOMIC DNA]</scope>
    <source>
        <strain evidence="1 2">HHB10207 ss-3</strain>
    </source>
</reference>
<accession>A0A166FAF8</accession>
<gene>
    <name evidence="1" type="ORF">SISSUDRAFT_1060228</name>
</gene>